<name>A0A167IG00_9HYPO</name>
<evidence type="ECO:0000313" key="4">
    <source>
        <dbReference type="Proteomes" id="UP000076863"/>
    </source>
</evidence>
<comment type="caution">
    <text evidence="3">The sequence shown here is derived from an EMBL/GenBank/DDBJ whole genome shotgun (WGS) entry which is preliminary data.</text>
</comment>
<feature type="compositionally biased region" description="Acidic residues" evidence="1">
    <location>
        <begin position="155"/>
        <end position="168"/>
    </location>
</feature>
<dbReference type="AlphaFoldDB" id="A0A167IG00"/>
<keyword evidence="4" id="KW-1185">Reference proteome</keyword>
<evidence type="ECO:0000256" key="1">
    <source>
        <dbReference type="SAM" id="MobiDB-lite"/>
    </source>
</evidence>
<sequence length="168" mass="18034">MKAAIVIVASLMGYALAAPASADSNAPPASSSPDVICSRAAGRVFLACLKTPKHDEPKESLRERCYKERDDAKEGCLNVDGQQEVAKANSKKQAECAVSGNRVFAQCMKDKVLKNSGKTKDDCETQRKTASEACIKGEELKPDQQGTTPDKEEATQDCESESESESTD</sequence>
<accession>A0A167IG00</accession>
<feature type="chain" id="PRO_5007888158" evidence="2">
    <location>
        <begin position="18"/>
        <end position="168"/>
    </location>
</feature>
<dbReference type="Proteomes" id="UP000076863">
    <property type="component" value="Unassembled WGS sequence"/>
</dbReference>
<organism evidence="3 4">
    <name type="scientific">Beauveria brongniartii RCEF 3172</name>
    <dbReference type="NCBI Taxonomy" id="1081107"/>
    <lineage>
        <taxon>Eukaryota</taxon>
        <taxon>Fungi</taxon>
        <taxon>Dikarya</taxon>
        <taxon>Ascomycota</taxon>
        <taxon>Pezizomycotina</taxon>
        <taxon>Sordariomycetes</taxon>
        <taxon>Hypocreomycetidae</taxon>
        <taxon>Hypocreales</taxon>
        <taxon>Cordycipitaceae</taxon>
        <taxon>Beauveria</taxon>
        <taxon>Beauveria brongniartii</taxon>
    </lineage>
</organism>
<dbReference type="EMBL" id="AZHA01000004">
    <property type="protein sequence ID" value="OAA49036.1"/>
    <property type="molecule type" value="Genomic_DNA"/>
</dbReference>
<feature type="region of interest" description="Disordered" evidence="1">
    <location>
        <begin position="134"/>
        <end position="168"/>
    </location>
</feature>
<evidence type="ECO:0000313" key="3">
    <source>
        <dbReference type="EMBL" id="OAA49036.1"/>
    </source>
</evidence>
<protein>
    <submittedName>
        <fullName evidence="3">Uncharacterized protein</fullName>
    </submittedName>
</protein>
<gene>
    <name evidence="3" type="ORF">BBO_02081</name>
</gene>
<proteinExistence type="predicted"/>
<reference evidence="3 4" key="1">
    <citation type="journal article" date="2016" name="Genome Biol. Evol.">
        <title>Divergent and convergent evolution of fungal pathogenicity.</title>
        <authorList>
            <person name="Shang Y."/>
            <person name="Xiao G."/>
            <person name="Zheng P."/>
            <person name="Cen K."/>
            <person name="Zhan S."/>
            <person name="Wang C."/>
        </authorList>
    </citation>
    <scope>NUCLEOTIDE SEQUENCE [LARGE SCALE GENOMIC DNA]</scope>
    <source>
        <strain evidence="3 4">RCEF 3172</strain>
    </source>
</reference>
<keyword evidence="2" id="KW-0732">Signal</keyword>
<evidence type="ECO:0000256" key="2">
    <source>
        <dbReference type="SAM" id="SignalP"/>
    </source>
</evidence>
<feature type="signal peptide" evidence="2">
    <location>
        <begin position="1"/>
        <end position="17"/>
    </location>
</feature>
<dbReference type="OrthoDB" id="4870716at2759"/>